<accession>A0A1J1HCF7</accession>
<dbReference type="EMBL" id="LN835306">
    <property type="protein sequence ID" value="CRH01108.1"/>
    <property type="molecule type" value="Genomic_DNA"/>
</dbReference>
<feature type="domain" description="SAC3/GANP/THP3 conserved" evidence="2">
    <location>
        <begin position="1082"/>
        <end position="1367"/>
    </location>
</feature>
<dbReference type="OrthoDB" id="199574at2759"/>
<dbReference type="InterPro" id="IPR005062">
    <property type="entry name" value="SAC3/GANP/THP3_conserved"/>
</dbReference>
<keyword evidence="4" id="KW-1185">Reference proteome</keyword>
<dbReference type="Proteomes" id="UP000220158">
    <property type="component" value="Chromosome 11"/>
</dbReference>
<organism evidence="3 4">
    <name type="scientific">Plasmodium relictum</name>
    <dbReference type="NCBI Taxonomy" id="85471"/>
    <lineage>
        <taxon>Eukaryota</taxon>
        <taxon>Sar</taxon>
        <taxon>Alveolata</taxon>
        <taxon>Apicomplexa</taxon>
        <taxon>Aconoidasida</taxon>
        <taxon>Haemosporida</taxon>
        <taxon>Plasmodiidae</taxon>
        <taxon>Plasmodium</taxon>
        <taxon>Plasmodium (Haemamoeba)</taxon>
    </lineage>
</organism>
<dbReference type="GO" id="GO:0005737">
    <property type="term" value="C:cytoplasm"/>
    <property type="evidence" value="ECO:0007669"/>
    <property type="project" value="TreeGrafter"/>
</dbReference>
<dbReference type="GO" id="GO:0006406">
    <property type="term" value="P:mRNA export from nucleus"/>
    <property type="evidence" value="ECO:0007669"/>
    <property type="project" value="TreeGrafter"/>
</dbReference>
<dbReference type="GO" id="GO:0070390">
    <property type="term" value="C:transcription export complex 2"/>
    <property type="evidence" value="ECO:0007669"/>
    <property type="project" value="TreeGrafter"/>
</dbReference>
<feature type="region of interest" description="Disordered" evidence="1">
    <location>
        <begin position="827"/>
        <end position="850"/>
    </location>
</feature>
<dbReference type="Gene3D" id="1.25.40.990">
    <property type="match status" value="1"/>
</dbReference>
<proteinExistence type="predicted"/>
<dbReference type="OMA" id="HVFYHYL"/>
<evidence type="ECO:0000313" key="4">
    <source>
        <dbReference type="Proteomes" id="UP000220158"/>
    </source>
</evidence>
<name>A0A1J1HCF7_PLARL</name>
<feature type="region of interest" description="Disordered" evidence="1">
    <location>
        <begin position="1"/>
        <end position="27"/>
    </location>
</feature>
<feature type="compositionally biased region" description="Basic and acidic residues" evidence="1">
    <location>
        <begin position="545"/>
        <end position="564"/>
    </location>
</feature>
<dbReference type="KEGG" id="prel:PRELSG_1145700"/>
<feature type="compositionally biased region" description="Acidic residues" evidence="1">
    <location>
        <begin position="836"/>
        <end position="850"/>
    </location>
</feature>
<dbReference type="InterPro" id="IPR045107">
    <property type="entry name" value="SAC3/GANP/THP3"/>
</dbReference>
<feature type="compositionally biased region" description="Low complexity" evidence="1">
    <location>
        <begin position="11"/>
        <end position="26"/>
    </location>
</feature>
<evidence type="ECO:0000256" key="1">
    <source>
        <dbReference type="SAM" id="MobiDB-lite"/>
    </source>
</evidence>
<feature type="compositionally biased region" description="Basic and acidic residues" evidence="1">
    <location>
        <begin position="1"/>
        <end position="10"/>
    </location>
</feature>
<feature type="region of interest" description="Disordered" evidence="1">
    <location>
        <begin position="322"/>
        <end position="366"/>
    </location>
</feature>
<feature type="compositionally biased region" description="Low complexity" evidence="1">
    <location>
        <begin position="334"/>
        <end position="353"/>
    </location>
</feature>
<dbReference type="RefSeq" id="XP_028534109.1">
    <property type="nucleotide sequence ID" value="XM_028677751.1"/>
</dbReference>
<feature type="compositionally biased region" description="Basic and acidic residues" evidence="1">
    <location>
        <begin position="525"/>
        <end position="534"/>
    </location>
</feature>
<dbReference type="GeneID" id="39737235"/>
<sequence>MNEKRKDGMKENNSNNKESTSFNSKNCYQNKNDLNKYLYNTPDYSNYNTSGSINNMTNFNANNIQNNYQRNNIQNILNYNVNNNGSNNMNFQADNFINNKNYINNLSDVNKKFYDEEVNKYASKHNQINNYQNNNFFYNRNDNYYQSLNNSDNLNYNYVNMYNKKNVHNLNTEKNNVEKEENKNDLSYYMNNNDSYVELYINKVKEIYYFHVFYHYLKLGFPEKEAAIESKKYIFITLNRYFLLVKNAILSSPESVKQINNCVSSNLLYYQQQTNLQQFLLQQQSNMQNFNSPKLNLHDQMNINNFNIGNINLPIGEQTKLEDLPKLNPGDISNNKNNNNLHNNTNNNNNNYSHNEKQNNNDFQNNPVSCDTNTINLKENQEKQNNLSNYYNLKADKINDMIDCIEEMKKINKKKKERKTFSDYPPMQALELQSNTLENKYNFNNAYNNLSNYINNNNNNSDNCINNNKNGDLFYNNTFNLSNTADANKSNLMKLNENNNEEIKKKISFTINKSKNKIFQIHNRSQNDKSHKTLSEVSEVSELSDDNKNEKQKEKSKFSNNIHEEKNTLGNNYKNMYIYENINNNNNRTLNNNVKNDFNGMNINNSIGNINKLNNAKEIDNFYNLNNVNNINKNGNNVLNYDNNFYINNNNANYNASKNTNNFSNFDTLNNYSSFVNNNHNFNKSMNINKYNYNNSKNLKIANNLCNPTHKNISNNVIKMNKNNTIIGAQKYNFMNNKEENNENKMNNFFKIDYATINEKISKPFVNEVYNNNNYENDSFENKVHYTKNNYIEEGKLKYRNKLEEKYIYENKQKNIKEKLKDELESEKSEEFDLEKSDDEYNSEEYEDDIDKEEDTDGVINYSEREVNKKYQINNKNIKINKLSNLHFFQNKNEITDKFNNFKTYVKNVNEHFREHCKNKEFSKCLKIFIKKLYSLKKKNKINSSLWIDNILPTVEDVLSKNVYFFLYPKRLKRKIENNKEMNNDLIGSNFVDKKIKLSQQEIERREKRKERFYDISKNKKSELIENSFYIDEDVKDEKENDEDMNLDKLIEKYNYSSCYKNKNFVGECKNIQKFFFRLTSLPEKKNVRSFSVLKCTYAYILYKYNIDKNYKYINEQFRSLRQDLNIQNIFHNDVINIYETNIRICIVNNDLFQFLQCINKLFELYQRLNIKKSKVEFLCYKLIYLTLQNMHQEFLIEYLTLSEEEKNHENIQLCYYLNECIKNKMYLININMISPLDAELNHKYIYYRIFLNNHILKYLPSLMSLSENAMLNVNINSLVSFVKNHGKVNDFENNEIPNSLDKNEGVKMPYLTNYLIVLFLPKYRLLALINICKTSIKVNISTLTKLLNFENDEQCLKFLNEVNTIISNNEVLSKSSLVNLMKSPLLKNKYINHIR</sequence>
<dbReference type="PANTHER" id="PTHR12436:SF3">
    <property type="entry name" value="GERMINAL-CENTER ASSOCIATED NUCLEAR PROTEIN"/>
    <property type="match status" value="1"/>
</dbReference>
<reference evidence="3 4" key="1">
    <citation type="submission" date="2015-04" db="EMBL/GenBank/DDBJ databases">
        <authorList>
            <consortium name="Pathogen Informatics"/>
        </authorList>
    </citation>
    <scope>NUCLEOTIDE SEQUENCE [LARGE SCALE GENOMIC DNA]</scope>
    <source>
        <strain evidence="3 4">SGS1</strain>
    </source>
</reference>
<feature type="region of interest" description="Disordered" evidence="1">
    <location>
        <begin position="522"/>
        <end position="564"/>
    </location>
</feature>
<protein>
    <recommendedName>
        <fullName evidence="2">SAC3/GANP/THP3 conserved domain-containing protein</fullName>
    </recommendedName>
</protein>
<evidence type="ECO:0000259" key="2">
    <source>
        <dbReference type="Pfam" id="PF03399"/>
    </source>
</evidence>
<dbReference type="VEuPathDB" id="PlasmoDB:PRELSG_1145700"/>
<evidence type="ECO:0000313" key="3">
    <source>
        <dbReference type="EMBL" id="CRH01108.1"/>
    </source>
</evidence>
<dbReference type="Pfam" id="PF03399">
    <property type="entry name" value="SAC3_GANP"/>
    <property type="match status" value="1"/>
</dbReference>
<dbReference type="PANTHER" id="PTHR12436">
    <property type="entry name" value="80 KDA MCM3-ASSOCIATED PROTEIN"/>
    <property type="match status" value="1"/>
</dbReference>
<gene>
    <name evidence="3" type="ORF">PRELSG_1145700</name>
</gene>